<keyword evidence="2" id="KW-1133">Transmembrane helix</keyword>
<keyword evidence="2" id="KW-0812">Transmembrane</keyword>
<evidence type="ECO:0000256" key="2">
    <source>
        <dbReference type="SAM" id="Phobius"/>
    </source>
</evidence>
<reference evidence="4" key="1">
    <citation type="submission" date="2011-09" db="EMBL/GenBank/DDBJ databases">
        <title>The permanent draft genome of Mucilaginibacter paludis DSM 18603.</title>
        <authorList>
            <consortium name="US DOE Joint Genome Institute (JGI-PGF)"/>
            <person name="Lucas S."/>
            <person name="Han J."/>
            <person name="Lapidus A."/>
            <person name="Bruce D."/>
            <person name="Goodwin L."/>
            <person name="Pitluck S."/>
            <person name="Peters L."/>
            <person name="Kyrpides N."/>
            <person name="Mavromatis K."/>
            <person name="Ivanova N."/>
            <person name="Mikhailova N."/>
            <person name="Held B."/>
            <person name="Detter J.C."/>
            <person name="Tapia R."/>
            <person name="Han C."/>
            <person name="Land M."/>
            <person name="Hauser L."/>
            <person name="Markowitz V."/>
            <person name="Cheng J.-F."/>
            <person name="Hugenholtz P."/>
            <person name="Woyke T."/>
            <person name="Wu D."/>
            <person name="Tindall B."/>
            <person name="Brambilla E."/>
            <person name="Klenk H.-P."/>
            <person name="Eisen J.A."/>
        </authorList>
    </citation>
    <scope>NUCLEOTIDE SEQUENCE [LARGE SCALE GENOMIC DNA]</scope>
    <source>
        <strain evidence="4">DSM 18603</strain>
    </source>
</reference>
<dbReference type="EMBL" id="CM001403">
    <property type="protein sequence ID" value="EHQ29688.1"/>
    <property type="molecule type" value="Genomic_DNA"/>
</dbReference>
<feature type="compositionally biased region" description="Basic and acidic residues" evidence="1">
    <location>
        <begin position="56"/>
        <end position="78"/>
    </location>
</feature>
<dbReference type="AlphaFoldDB" id="H1Y153"/>
<evidence type="ECO:0000256" key="1">
    <source>
        <dbReference type="SAM" id="MobiDB-lite"/>
    </source>
</evidence>
<sequence length="349" mass="37615">MQTTLEKLKEHRKMLLILPPLILVMALAAFWGYRQMNPPKTVVDSKGLNASLPSPDLKRPQPKDKMDAYDQQKRDSARQHSGSLANLGWDTVVQNSGPLHGKAQADANELAINQRLSQIRTQLAKPQVSSAPVAVNPDNEQLARLEKLLKEKQNSSAPDPQMAQLNTMLDKIAQIQNPALAVKPAVKLPAEKDTAFKAIPALIDGTQKVAPGGVVRLKLKDTLRIAGLLLPKGQQLFGACSVMNQRLLLEIKNIRLGNAIIPVSLTVFGLDGLPGINAPEAELGEAAGSGTANALDNMQFLSMDQSLGTQAATAGISAAKGLLGKKVRKIRVKLHNGETVLLRDNNVKH</sequence>
<proteinExistence type="predicted"/>
<gene>
    <name evidence="4" type="ORF">Mucpa_5619</name>
</gene>
<evidence type="ECO:0000313" key="5">
    <source>
        <dbReference type="Proteomes" id="UP000002774"/>
    </source>
</evidence>
<protein>
    <submittedName>
        <fullName evidence="4">Conjugative transposon TraM protein</fullName>
    </submittedName>
</protein>
<name>H1Y153_9SPHI</name>
<keyword evidence="2" id="KW-0472">Membrane</keyword>
<dbReference type="Proteomes" id="UP000002774">
    <property type="component" value="Chromosome"/>
</dbReference>
<dbReference type="STRING" id="714943.Mucpa_5619"/>
<evidence type="ECO:0000313" key="4">
    <source>
        <dbReference type="EMBL" id="EHQ29688.1"/>
    </source>
</evidence>
<dbReference type="HOGENOM" id="CLU_735320_0_0_10"/>
<organism evidence="4 5">
    <name type="scientific">Mucilaginibacter paludis DSM 18603</name>
    <dbReference type="NCBI Taxonomy" id="714943"/>
    <lineage>
        <taxon>Bacteria</taxon>
        <taxon>Pseudomonadati</taxon>
        <taxon>Bacteroidota</taxon>
        <taxon>Sphingobacteriia</taxon>
        <taxon>Sphingobacteriales</taxon>
        <taxon>Sphingobacteriaceae</taxon>
        <taxon>Mucilaginibacter</taxon>
    </lineage>
</organism>
<dbReference type="RefSeq" id="WP_008511012.1">
    <property type="nucleotide sequence ID" value="NZ_CM001403.1"/>
</dbReference>
<dbReference type="InterPro" id="IPR055407">
    <property type="entry name" value="TraM_C"/>
</dbReference>
<feature type="domain" description="Conjugative transposon TraM C-terminal" evidence="3">
    <location>
        <begin position="199"/>
        <end position="343"/>
    </location>
</feature>
<keyword evidence="5" id="KW-1185">Reference proteome</keyword>
<feature type="transmembrane region" description="Helical" evidence="2">
    <location>
        <begin position="14"/>
        <end position="33"/>
    </location>
</feature>
<dbReference type="Pfam" id="PF12508">
    <property type="entry name" value="Transposon_TraM"/>
    <property type="match status" value="1"/>
</dbReference>
<evidence type="ECO:0000259" key="3">
    <source>
        <dbReference type="Pfam" id="PF12508"/>
    </source>
</evidence>
<dbReference type="eggNOG" id="ENOG502ZB36">
    <property type="taxonomic scope" value="Bacteria"/>
</dbReference>
<accession>H1Y153</accession>
<dbReference type="OrthoDB" id="1453786at2"/>
<feature type="region of interest" description="Disordered" evidence="1">
    <location>
        <begin position="43"/>
        <end position="80"/>
    </location>
</feature>